<accession>A0A7K9YYU0</accession>
<protein>
    <submittedName>
        <fullName evidence="20">INCE protein</fullName>
    </submittedName>
</protein>
<dbReference type="GO" id="GO:0000281">
    <property type="term" value="P:mitotic cytokinesis"/>
    <property type="evidence" value="ECO:0007669"/>
    <property type="project" value="TreeGrafter"/>
</dbReference>
<feature type="compositionally biased region" description="Basic and acidic residues" evidence="17">
    <location>
        <begin position="597"/>
        <end position="614"/>
    </location>
</feature>
<feature type="compositionally biased region" description="Polar residues" evidence="17">
    <location>
        <begin position="336"/>
        <end position="349"/>
    </location>
</feature>
<feature type="region of interest" description="Disordered" evidence="17">
    <location>
        <begin position="700"/>
        <end position="794"/>
    </location>
</feature>
<keyword evidence="14" id="KW-0539">Nucleus</keyword>
<dbReference type="GO" id="GO:0051257">
    <property type="term" value="P:meiotic spindle midzone assembly"/>
    <property type="evidence" value="ECO:0007669"/>
    <property type="project" value="TreeGrafter"/>
</dbReference>
<dbReference type="PANTHER" id="PTHR13142:SF1">
    <property type="entry name" value="INNER CENTROMERE PROTEIN"/>
    <property type="match status" value="1"/>
</dbReference>
<proteinExistence type="inferred from homology"/>
<feature type="region of interest" description="Disordered" evidence="17">
    <location>
        <begin position="176"/>
        <end position="209"/>
    </location>
</feature>
<keyword evidence="21" id="KW-1185">Reference proteome</keyword>
<dbReference type="GO" id="GO:0000776">
    <property type="term" value="C:kinetochore"/>
    <property type="evidence" value="ECO:0007669"/>
    <property type="project" value="UniProtKB-KW"/>
</dbReference>
<evidence type="ECO:0000256" key="2">
    <source>
        <dbReference type="ARBA" id="ARBA00004186"/>
    </source>
</evidence>
<evidence type="ECO:0000256" key="9">
    <source>
        <dbReference type="ARBA" id="ARBA00022701"/>
    </source>
</evidence>
<feature type="compositionally biased region" description="Basic residues" evidence="17">
    <location>
        <begin position="315"/>
        <end position="333"/>
    </location>
</feature>
<feature type="compositionally biased region" description="Polar residues" evidence="17">
    <location>
        <begin position="271"/>
        <end position="283"/>
    </location>
</feature>
<dbReference type="GO" id="GO:0032133">
    <property type="term" value="C:chromosome passenger complex"/>
    <property type="evidence" value="ECO:0007669"/>
    <property type="project" value="TreeGrafter"/>
</dbReference>
<evidence type="ECO:0000256" key="1">
    <source>
        <dbReference type="ARBA" id="ARBA00004123"/>
    </source>
</evidence>
<dbReference type="PANTHER" id="PTHR13142">
    <property type="entry name" value="INNER CENTROMERE PROTEIN"/>
    <property type="match status" value="1"/>
</dbReference>
<feature type="region of interest" description="Disordered" evidence="17">
    <location>
        <begin position="249"/>
        <end position="459"/>
    </location>
</feature>
<feature type="non-terminal residue" evidence="20">
    <location>
        <position position="926"/>
    </location>
</feature>
<evidence type="ECO:0000259" key="18">
    <source>
        <dbReference type="Pfam" id="PF03941"/>
    </source>
</evidence>
<evidence type="ECO:0000256" key="17">
    <source>
        <dbReference type="SAM" id="MobiDB-lite"/>
    </source>
</evidence>
<feature type="compositionally biased region" description="Basic and acidic residues" evidence="17">
    <location>
        <begin position="623"/>
        <end position="687"/>
    </location>
</feature>
<evidence type="ECO:0000256" key="16">
    <source>
        <dbReference type="ARBA" id="ARBA00023328"/>
    </source>
</evidence>
<keyword evidence="9" id="KW-0493">Microtubule</keyword>
<dbReference type="Gene3D" id="6.10.250.2990">
    <property type="match status" value="1"/>
</dbReference>
<evidence type="ECO:0000256" key="12">
    <source>
        <dbReference type="ARBA" id="ARBA00022838"/>
    </source>
</evidence>
<feature type="compositionally biased region" description="Polar residues" evidence="17">
    <location>
        <begin position="734"/>
        <end position="755"/>
    </location>
</feature>
<sequence length="926" mass="105818">AAAAAGLARLPAVCNQRLAELLRQADDTDVVWLHEIREEAARMFGSHYSDQPELMPKTPSQKNRKRRKRPSALRGGSQELGRRRLSRRRTNNLKAVSSKRCSQRLQDKENTGPLNTDSKELSSQTVSRKLTRSQVAAPANCSDILPERLGERVVPVVEISVTDRLSAEYHFQKSASDPAVNCSTVLPPSSDDKSPKENSAAESQPLPAVSELVVLHTPVAKGTGEKRSAFKLKTANAADTTVILSEKSVLEEVDDSAEVQERNERDEKEPSQCTTDSPETPTGSRLNRRSVRRSLMGKPSTIHRTSLAEKYSLGSKRKSTVRKSIARTVVKHKTPQESFVSSSPVNGSASEEVPEDEETVVNTGPPPGPCTPPKADFQGLRMSLRSRTVNRNEQPQEKNSESDLSKGEKTQEPPQSARRKTSYKRAVDQRYDTQQAEDGGLSPQRKKTPSPPCPASKVVRPFKTFLHTVQKNQLLMTPSSVGRNGVIKSFIKYNTPLQNDPKEKERQKLQALRKKEEAEQLRKQKVEEEKKRRLEEAKLRREERLRKVLQARERAEQLEEERKRRIEQKLALFDEKTEKVREERLAEEKIKKRAAAKKMEEAEARRRQDEEARKQKALQQEEEERRHKELMQKKKEEEQERARKLAEQRQAEQEREKQLAAEKEREKKKEQERIQAEKQREQQEKAARLQKEVLAAKEQLEKEKEKEEQLLAEMKRQEQEQKKLPEEQKAKDVAQTQHLENKENSPACNSYQMTPQYHKDPKPPKINPNNYGMDLNSDDSTDDESQPRKPIPAWASGNQLSQAVIRQYYNPPNVDALFGTIVSPKLEDIFYKSKPRYFKRTSSAVWNSPPFTASAACDNLRKFVLSALHDPLHQYLEFIEPYVGSSPSIRTAATQLKLCAEDHSEELKEAKVELMDNLLKHCEEQE</sequence>
<evidence type="ECO:0000256" key="10">
    <source>
        <dbReference type="ARBA" id="ARBA00022776"/>
    </source>
</evidence>
<dbReference type="OrthoDB" id="6123at2759"/>
<feature type="compositionally biased region" description="Basic and acidic residues" evidence="17">
    <location>
        <begin position="581"/>
        <end position="590"/>
    </location>
</feature>
<keyword evidence="10" id="KW-0498">Mitosis</keyword>
<dbReference type="AlphaFoldDB" id="A0A7K9YYU0"/>
<evidence type="ECO:0000256" key="7">
    <source>
        <dbReference type="ARBA" id="ARBA00022490"/>
    </source>
</evidence>
<keyword evidence="11" id="KW-0159">Chromosome partition</keyword>
<evidence type="ECO:0000313" key="20">
    <source>
        <dbReference type="EMBL" id="NXJ15245.1"/>
    </source>
</evidence>
<dbReference type="InterPro" id="IPR022006">
    <property type="entry name" value="INCENP_N"/>
</dbReference>
<evidence type="ECO:0000313" key="21">
    <source>
        <dbReference type="Proteomes" id="UP000522663"/>
    </source>
</evidence>
<dbReference type="GO" id="GO:0005634">
    <property type="term" value="C:nucleus"/>
    <property type="evidence" value="ECO:0007669"/>
    <property type="project" value="UniProtKB-SubCell"/>
</dbReference>
<comment type="subcellular location">
    <subcellularLocation>
        <location evidence="4">Chromosome</location>
        <location evidence="4">Centromere</location>
        <location evidence="4">Kinetochore</location>
    </subcellularLocation>
    <subcellularLocation>
        <location evidence="2">Cytoplasm</location>
        <location evidence="2">Cytoskeleton</location>
        <location evidence="2">Spindle</location>
    </subcellularLocation>
    <subcellularLocation>
        <location evidence="3">Midbody</location>
    </subcellularLocation>
    <subcellularLocation>
        <location evidence="1">Nucleus</location>
    </subcellularLocation>
</comment>
<feature type="domain" description="Chromosome passenger complex (CPC) protein INCENP N-terminal" evidence="19">
    <location>
        <begin position="6"/>
        <end position="40"/>
    </location>
</feature>
<dbReference type="InterPro" id="IPR016126">
    <property type="entry name" value="Secretoglobin"/>
</dbReference>
<evidence type="ECO:0000259" key="19">
    <source>
        <dbReference type="Pfam" id="PF12178"/>
    </source>
</evidence>
<dbReference type="PROSITE" id="PS51311">
    <property type="entry name" value="SCGB"/>
    <property type="match status" value="1"/>
</dbReference>
<feature type="region of interest" description="Disordered" evidence="17">
    <location>
        <begin position="47"/>
        <end position="137"/>
    </location>
</feature>
<comment type="similarity">
    <text evidence="5">Belongs to the INCENP family.</text>
</comment>
<dbReference type="GO" id="GO:0005874">
    <property type="term" value="C:microtubule"/>
    <property type="evidence" value="ECO:0007669"/>
    <property type="project" value="UniProtKB-KW"/>
</dbReference>
<keyword evidence="13" id="KW-0206">Cytoskeleton</keyword>
<feature type="domain" description="Inner centromere protein ARK-binding" evidence="18">
    <location>
        <begin position="774"/>
        <end position="830"/>
    </location>
</feature>
<feature type="compositionally biased region" description="Basic and acidic residues" evidence="17">
    <location>
        <begin position="500"/>
        <end position="537"/>
    </location>
</feature>
<keyword evidence="12" id="KW-0995">Kinetochore</keyword>
<feature type="region of interest" description="Disordered" evidence="17">
    <location>
        <begin position="581"/>
        <end position="687"/>
    </location>
</feature>
<feature type="compositionally biased region" description="Basic and acidic residues" evidence="17">
    <location>
        <begin position="259"/>
        <end position="270"/>
    </location>
</feature>
<dbReference type="GO" id="GO:0051310">
    <property type="term" value="P:metaphase chromosome alignment"/>
    <property type="evidence" value="ECO:0007669"/>
    <property type="project" value="TreeGrafter"/>
</dbReference>
<dbReference type="Pfam" id="PF03941">
    <property type="entry name" value="INCENP_ARK-bind"/>
    <property type="match status" value="1"/>
</dbReference>
<dbReference type="InterPro" id="IPR005635">
    <property type="entry name" value="Inner_centromere_prot_ARK-bd"/>
</dbReference>
<gene>
    <name evidence="20" type="primary">Incenp_0</name>
    <name evidence="20" type="ORF">ODOGUJ_R09115</name>
</gene>
<feature type="region of interest" description="Disordered" evidence="17">
    <location>
        <begin position="494"/>
        <end position="537"/>
    </location>
</feature>
<evidence type="ECO:0000256" key="4">
    <source>
        <dbReference type="ARBA" id="ARBA00004629"/>
    </source>
</evidence>
<dbReference type="GO" id="GO:0030496">
    <property type="term" value="C:midbody"/>
    <property type="evidence" value="ECO:0007669"/>
    <property type="project" value="UniProtKB-SubCell"/>
</dbReference>
<comment type="caution">
    <text evidence="20">The sequence shown here is derived from an EMBL/GenBank/DDBJ whole genome shotgun (WGS) entry which is preliminary data.</text>
</comment>
<reference evidence="20 21" key="1">
    <citation type="submission" date="2019-09" db="EMBL/GenBank/DDBJ databases">
        <title>Bird 10,000 Genomes (B10K) Project - Family phase.</title>
        <authorList>
            <person name="Zhang G."/>
        </authorList>
    </citation>
    <scope>NUCLEOTIDE SEQUENCE [LARGE SCALE GENOMIC DNA]</scope>
    <source>
        <strain evidence="20">B10K-DU-001-53</strain>
        <tissue evidence="20">Muscle</tissue>
    </source>
</reference>
<feature type="compositionally biased region" description="Polar residues" evidence="17">
    <location>
        <begin position="112"/>
        <end position="134"/>
    </location>
</feature>
<dbReference type="Pfam" id="PF12178">
    <property type="entry name" value="INCENP_N"/>
    <property type="match status" value="1"/>
</dbReference>
<dbReference type="GO" id="GO:1990385">
    <property type="term" value="C:meiotic spindle midzone"/>
    <property type="evidence" value="ECO:0007669"/>
    <property type="project" value="TreeGrafter"/>
</dbReference>
<dbReference type="Proteomes" id="UP000522663">
    <property type="component" value="Unassembled WGS sequence"/>
</dbReference>
<keyword evidence="8" id="KW-0132">Cell division</keyword>
<dbReference type="EMBL" id="VXAB01012785">
    <property type="protein sequence ID" value="NXJ15245.1"/>
    <property type="molecule type" value="Genomic_DNA"/>
</dbReference>
<feature type="compositionally biased region" description="Basic and acidic residues" evidence="17">
    <location>
        <begin position="394"/>
        <end position="411"/>
    </location>
</feature>
<feature type="compositionally biased region" description="Basic residues" evidence="17">
    <location>
        <begin position="62"/>
        <end position="71"/>
    </location>
</feature>
<name>A0A7K9YYU0_9GALL</name>
<evidence type="ECO:0000256" key="3">
    <source>
        <dbReference type="ARBA" id="ARBA00004214"/>
    </source>
</evidence>
<evidence type="ECO:0000256" key="6">
    <source>
        <dbReference type="ARBA" id="ARBA00022454"/>
    </source>
</evidence>
<feature type="compositionally biased region" description="Polar residues" evidence="17">
    <location>
        <begin position="92"/>
        <end position="104"/>
    </location>
</feature>
<evidence type="ECO:0000256" key="15">
    <source>
        <dbReference type="ARBA" id="ARBA00023306"/>
    </source>
</evidence>
<evidence type="ECO:0000256" key="8">
    <source>
        <dbReference type="ARBA" id="ARBA00022618"/>
    </source>
</evidence>
<evidence type="ECO:0000256" key="14">
    <source>
        <dbReference type="ARBA" id="ARBA00023242"/>
    </source>
</evidence>
<keyword evidence="16" id="KW-0137">Centromere</keyword>
<feature type="non-terminal residue" evidence="20">
    <location>
        <position position="1"/>
    </location>
</feature>
<feature type="compositionally biased region" description="Basic and acidic residues" evidence="17">
    <location>
        <begin position="700"/>
        <end position="732"/>
    </location>
</feature>
<evidence type="ECO:0000256" key="13">
    <source>
        <dbReference type="ARBA" id="ARBA00023212"/>
    </source>
</evidence>
<keyword evidence="7" id="KW-0963">Cytoplasm</keyword>
<keyword evidence="6" id="KW-0158">Chromosome</keyword>
<evidence type="ECO:0000256" key="5">
    <source>
        <dbReference type="ARBA" id="ARBA00010042"/>
    </source>
</evidence>
<organism evidence="20 21">
    <name type="scientific">Odontophorus gujanensis</name>
    <name type="common">marbled wood quail</name>
    <dbReference type="NCBI Taxonomy" id="886794"/>
    <lineage>
        <taxon>Eukaryota</taxon>
        <taxon>Metazoa</taxon>
        <taxon>Chordata</taxon>
        <taxon>Craniata</taxon>
        <taxon>Vertebrata</taxon>
        <taxon>Euteleostomi</taxon>
        <taxon>Archelosauria</taxon>
        <taxon>Archosauria</taxon>
        <taxon>Dinosauria</taxon>
        <taxon>Saurischia</taxon>
        <taxon>Theropoda</taxon>
        <taxon>Coelurosauria</taxon>
        <taxon>Aves</taxon>
        <taxon>Neognathae</taxon>
        <taxon>Galloanserae</taxon>
        <taxon>Galliformes</taxon>
        <taxon>Odontophoridae</taxon>
        <taxon>Odontophorus</taxon>
    </lineage>
</organism>
<keyword evidence="15" id="KW-0131">Cell cycle</keyword>
<evidence type="ECO:0000256" key="11">
    <source>
        <dbReference type="ARBA" id="ARBA00022829"/>
    </source>
</evidence>
<dbReference type="Gene3D" id="1.20.5.3600">
    <property type="match status" value="1"/>
</dbReference>